<keyword evidence="9" id="KW-0809">Transit peptide</keyword>
<keyword evidence="5" id="KW-0999">Mitochondrion inner membrane</keyword>
<evidence type="ECO:0000256" key="10">
    <source>
        <dbReference type="ARBA" id="ARBA00023128"/>
    </source>
</evidence>
<dbReference type="EMBL" id="CAKLCB010000388">
    <property type="protein sequence ID" value="CAH0522194.1"/>
    <property type="molecule type" value="Genomic_DNA"/>
</dbReference>
<dbReference type="InterPro" id="IPR036418">
    <property type="entry name" value="Cyt_c_oxidase_su6a_sf"/>
</dbReference>
<dbReference type="Proteomes" id="UP001160483">
    <property type="component" value="Unassembled WGS sequence"/>
</dbReference>
<evidence type="ECO:0000313" key="15">
    <source>
        <dbReference type="EMBL" id="CAH0522194.1"/>
    </source>
</evidence>
<dbReference type="Gene3D" id="3.30.60.220">
    <property type="match status" value="1"/>
</dbReference>
<dbReference type="SUPFAM" id="SSF81411">
    <property type="entry name" value="Mitochondrial cytochrome c oxidase subunit VIa"/>
    <property type="match status" value="1"/>
</dbReference>
<evidence type="ECO:0000256" key="6">
    <source>
        <dbReference type="ARBA" id="ARBA00022801"/>
    </source>
</evidence>
<keyword evidence="8" id="KW-0067">ATP-binding</keyword>
<dbReference type="EMBL" id="CAKKTJ010000326">
    <property type="protein sequence ID" value="CAH0481106.1"/>
    <property type="molecule type" value="Genomic_DNA"/>
</dbReference>
<dbReference type="GO" id="GO:0016787">
    <property type="term" value="F:hydrolase activity"/>
    <property type="evidence" value="ECO:0007669"/>
    <property type="project" value="UniProtKB-KW"/>
</dbReference>
<organism evidence="14 17">
    <name type="scientific">Peronospora belbahrii</name>
    <dbReference type="NCBI Taxonomy" id="622444"/>
    <lineage>
        <taxon>Eukaryota</taxon>
        <taxon>Sar</taxon>
        <taxon>Stramenopiles</taxon>
        <taxon>Oomycota</taxon>
        <taxon>Peronosporomycetes</taxon>
        <taxon>Peronosporales</taxon>
        <taxon>Peronosporaceae</taxon>
        <taxon>Peronospora</taxon>
    </lineage>
</organism>
<dbReference type="CDD" id="cd23022">
    <property type="entry name" value="zf-HIT_DDX59"/>
    <property type="match status" value="1"/>
</dbReference>
<sequence>MSLLYKGSRVMTQSLRASVRHMSSASEQEAKEQMHRWTTISKVMIGLTAVYTVYAIGDHLSHEHHDEEKPEYSYLKMRTKPFPWPESNCDFLDRECRAKAREAKKALKEASINYPIKRSKMATSPLVTHCIAQRQPDPGEPTCVICGRFGAYVCDATDQDVCSLECRDICIDRLSSTTNELQQQQLQQLQWSNELRRTLGIQISAGSAAETVDSGKHLWPTPIVDFMEQQQVIGLPKELVNNLIGHKFDKPTPVQMQAIPCVLQGHHVLVSAPTGTGKTASYLIPAIAQVLRARKEKEEIVALILAPVRELAIQIETVAKLLMRGIFNMKTALLVGGFPVPTQRYRLQGGIQLIVATPGRFLDICTKYSGSDSILLTIRTCVIDEVDIMLDVGFRAQISQIVALFAAFAGKQHNDVQLLFFSATISDEVETLVRQILQLQSKQAYIRIDIRGNGCDSNTRTPSISLNSSVSQQLRWVEEKEKKNELIKFLKGKEEESTLVFVGSKLGATLLAKMIDKRCGIGAAAIHADRSQQERICLLEAFVNLEIPVLVSTNVLSRGMNLLNVENVVVYDFPKKITEYVHLIGRAGRGGDVTGNALTLLNQEDRPLFRELVPLLRQANIKVPREVYQSIHAENAKKRGHSNQTVIDESKRAFRIRKHIMGNTSKVAFEWKEWDKQSNKLQKLCRDKQATKEEGCR</sequence>
<feature type="domain" description="Helicase ATP-binding" evidence="12">
    <location>
        <begin position="259"/>
        <end position="443"/>
    </location>
</feature>
<evidence type="ECO:0000256" key="3">
    <source>
        <dbReference type="ARBA" id="ARBA00012552"/>
    </source>
</evidence>
<keyword evidence="16" id="KW-1185">Reference proteome</keyword>
<dbReference type="SMART" id="SM00487">
    <property type="entry name" value="DEXDc"/>
    <property type="match status" value="1"/>
</dbReference>
<protein>
    <recommendedName>
        <fullName evidence="3">RNA helicase</fullName>
        <ecNumber evidence="3">3.6.4.13</ecNumber>
    </recommendedName>
</protein>
<keyword evidence="7" id="KW-0347">Helicase</keyword>
<keyword evidence="4" id="KW-0547">Nucleotide-binding</keyword>
<evidence type="ECO:0000256" key="9">
    <source>
        <dbReference type="ARBA" id="ARBA00022946"/>
    </source>
</evidence>
<comment type="similarity">
    <text evidence="2">Belongs to the DEAD box helicase family. DDX59 subfamily.</text>
</comment>
<comment type="subcellular location">
    <subcellularLocation>
        <location evidence="1">Mitochondrion inner membrane</location>
    </subcellularLocation>
</comment>
<dbReference type="Pfam" id="PF02046">
    <property type="entry name" value="COX6A"/>
    <property type="match status" value="1"/>
</dbReference>
<proteinExistence type="inferred from homology"/>
<keyword evidence="10" id="KW-0496">Mitochondrion</keyword>
<dbReference type="InterPro" id="IPR014001">
    <property type="entry name" value="Helicase_ATP-bd"/>
</dbReference>
<feature type="domain" description="Helicase C-terminal" evidence="13">
    <location>
        <begin position="482"/>
        <end position="631"/>
    </location>
</feature>
<dbReference type="AlphaFoldDB" id="A0AAU9LM86"/>
<dbReference type="CDD" id="cd18787">
    <property type="entry name" value="SF2_C_DEAD"/>
    <property type="match status" value="1"/>
</dbReference>
<dbReference type="Proteomes" id="UP001158986">
    <property type="component" value="Unassembled WGS sequence"/>
</dbReference>
<evidence type="ECO:0000259" key="12">
    <source>
        <dbReference type="PROSITE" id="PS51192"/>
    </source>
</evidence>
<dbReference type="InterPro" id="IPR027417">
    <property type="entry name" value="P-loop_NTPase"/>
</dbReference>
<dbReference type="PANTHER" id="PTHR47958">
    <property type="entry name" value="ATP-DEPENDENT RNA HELICASE DBP3"/>
    <property type="match status" value="1"/>
</dbReference>
<evidence type="ECO:0000256" key="8">
    <source>
        <dbReference type="ARBA" id="ARBA00022840"/>
    </source>
</evidence>
<accession>A0AAU9LM86</accession>
<dbReference type="InterPro" id="IPR001349">
    <property type="entry name" value="Cyt_c_oxidase_su6a"/>
</dbReference>
<gene>
    <name evidence="15" type="ORF">PBS001_LOCUS8629</name>
    <name evidence="14" type="ORF">PBS003_LOCUS7713</name>
</gene>
<evidence type="ECO:0000256" key="11">
    <source>
        <dbReference type="ARBA" id="ARBA00023136"/>
    </source>
</evidence>
<dbReference type="PROSITE" id="PS51192">
    <property type="entry name" value="HELICASE_ATP_BIND_1"/>
    <property type="match status" value="1"/>
</dbReference>
<evidence type="ECO:0000256" key="4">
    <source>
        <dbReference type="ARBA" id="ARBA00022741"/>
    </source>
</evidence>
<dbReference type="GO" id="GO:0005524">
    <property type="term" value="F:ATP binding"/>
    <property type="evidence" value="ECO:0007669"/>
    <property type="project" value="UniProtKB-KW"/>
</dbReference>
<dbReference type="GO" id="GO:0003676">
    <property type="term" value="F:nucleic acid binding"/>
    <property type="evidence" value="ECO:0007669"/>
    <property type="project" value="InterPro"/>
</dbReference>
<evidence type="ECO:0000256" key="1">
    <source>
        <dbReference type="ARBA" id="ARBA00004273"/>
    </source>
</evidence>
<dbReference type="Pfam" id="PF04438">
    <property type="entry name" value="zf-HIT"/>
    <property type="match status" value="1"/>
</dbReference>
<evidence type="ECO:0000313" key="14">
    <source>
        <dbReference type="EMBL" id="CAH0481106.1"/>
    </source>
</evidence>
<dbReference type="InterPro" id="IPR044742">
    <property type="entry name" value="DEAD/DEAH_RhlB"/>
</dbReference>
<dbReference type="SUPFAM" id="SSF52540">
    <property type="entry name" value="P-loop containing nucleoside triphosphate hydrolases"/>
    <property type="match status" value="2"/>
</dbReference>
<name>A0AAU9LM86_9STRA</name>
<reference evidence="14 16" key="1">
    <citation type="submission" date="2021-11" db="EMBL/GenBank/DDBJ databases">
        <authorList>
            <person name="Islam A."/>
            <person name="Islam S."/>
            <person name="Flora M.S."/>
            <person name="Rahman M."/>
            <person name="Ziaur R.M."/>
            <person name="Epstein J.H."/>
            <person name="Hassan M."/>
            <person name="Klassen M."/>
            <person name="Woodard K."/>
            <person name="Webb A."/>
            <person name="Webby R.J."/>
            <person name="El Zowalaty M.E."/>
        </authorList>
    </citation>
    <scope>NUCLEOTIDE SEQUENCE</scope>
    <source>
        <strain evidence="15">Pbs1</strain>
        <strain evidence="14">Pbs3</strain>
    </source>
</reference>
<dbReference type="Gene3D" id="4.10.95.10">
    <property type="entry name" value="Cytochrome c oxidase, subunit VIa"/>
    <property type="match status" value="1"/>
</dbReference>
<keyword evidence="11" id="KW-0472">Membrane</keyword>
<evidence type="ECO:0000256" key="7">
    <source>
        <dbReference type="ARBA" id="ARBA00022806"/>
    </source>
</evidence>
<evidence type="ECO:0000313" key="16">
    <source>
        <dbReference type="Proteomes" id="UP001158986"/>
    </source>
</evidence>
<keyword evidence="6" id="KW-0378">Hydrolase</keyword>
<evidence type="ECO:0000313" key="17">
    <source>
        <dbReference type="Proteomes" id="UP001160483"/>
    </source>
</evidence>
<dbReference type="Gene3D" id="3.40.50.300">
    <property type="entry name" value="P-loop containing nucleotide triphosphate hydrolases"/>
    <property type="match status" value="2"/>
</dbReference>
<dbReference type="InterPro" id="IPR001650">
    <property type="entry name" value="Helicase_C-like"/>
</dbReference>
<dbReference type="EC" id="3.6.4.13" evidence="3"/>
<dbReference type="GO" id="GO:0003724">
    <property type="term" value="F:RNA helicase activity"/>
    <property type="evidence" value="ECO:0007669"/>
    <property type="project" value="UniProtKB-EC"/>
</dbReference>
<evidence type="ECO:0000256" key="5">
    <source>
        <dbReference type="ARBA" id="ARBA00022792"/>
    </source>
</evidence>
<dbReference type="SMART" id="SM00490">
    <property type="entry name" value="HELICc"/>
    <property type="match status" value="1"/>
</dbReference>
<evidence type="ECO:0000259" key="13">
    <source>
        <dbReference type="PROSITE" id="PS51194"/>
    </source>
</evidence>
<evidence type="ECO:0000256" key="2">
    <source>
        <dbReference type="ARBA" id="ARBA00009718"/>
    </source>
</evidence>
<dbReference type="Pfam" id="PF00271">
    <property type="entry name" value="Helicase_C"/>
    <property type="match status" value="1"/>
</dbReference>
<dbReference type="CDD" id="cd00268">
    <property type="entry name" value="DEADc"/>
    <property type="match status" value="1"/>
</dbReference>
<dbReference type="Pfam" id="PF00270">
    <property type="entry name" value="DEAD"/>
    <property type="match status" value="1"/>
</dbReference>
<comment type="caution">
    <text evidence="14">The sequence shown here is derived from an EMBL/GenBank/DDBJ whole genome shotgun (WGS) entry which is preliminary data.</text>
</comment>
<dbReference type="PROSITE" id="PS51194">
    <property type="entry name" value="HELICASE_CTER"/>
    <property type="match status" value="1"/>
</dbReference>
<dbReference type="InterPro" id="IPR007529">
    <property type="entry name" value="Znf_HIT"/>
</dbReference>
<dbReference type="InterPro" id="IPR011545">
    <property type="entry name" value="DEAD/DEAH_box_helicase_dom"/>
</dbReference>
<dbReference type="GO" id="GO:0005743">
    <property type="term" value="C:mitochondrial inner membrane"/>
    <property type="evidence" value="ECO:0007669"/>
    <property type="project" value="UniProtKB-SubCell"/>
</dbReference>